<dbReference type="EMBL" id="FMVM01000018">
    <property type="protein sequence ID" value="SCZ05764.1"/>
    <property type="molecule type" value="Genomic_DNA"/>
</dbReference>
<organism evidence="3 4">
    <name type="scientific">Paenibacillus polysaccharolyticus</name>
    <dbReference type="NCBI Taxonomy" id="582692"/>
    <lineage>
        <taxon>Bacteria</taxon>
        <taxon>Bacillati</taxon>
        <taxon>Bacillota</taxon>
        <taxon>Bacilli</taxon>
        <taxon>Bacillales</taxon>
        <taxon>Paenibacillaceae</taxon>
        <taxon>Paenibacillus</taxon>
    </lineage>
</organism>
<proteinExistence type="predicted"/>
<keyword evidence="1" id="KW-0433">Leucine-rich repeat</keyword>
<protein>
    <recommendedName>
        <fullName evidence="5">Leucine-rich repeat domain-containing protein</fullName>
    </recommendedName>
</protein>
<dbReference type="PANTHER" id="PTHR47566:SF1">
    <property type="entry name" value="PROTEIN NUD1"/>
    <property type="match status" value="1"/>
</dbReference>
<dbReference type="InterPro" id="IPR032675">
    <property type="entry name" value="LRR_dom_sf"/>
</dbReference>
<evidence type="ECO:0000313" key="4">
    <source>
        <dbReference type="Proteomes" id="UP000198538"/>
    </source>
</evidence>
<name>A0A1G5KZJ9_9BACL</name>
<evidence type="ECO:0000256" key="2">
    <source>
        <dbReference type="ARBA" id="ARBA00022737"/>
    </source>
</evidence>
<evidence type="ECO:0000313" key="3">
    <source>
        <dbReference type="EMBL" id="SCZ05764.1"/>
    </source>
</evidence>
<dbReference type="PANTHER" id="PTHR47566">
    <property type="match status" value="1"/>
</dbReference>
<sequence length="391" mass="44991">MNMDGMDITNAFTDELFKQYILANYCDQRGYIRAQDVSEVETLELPKVGMKNLQGIEYFTELKVLDCTYNALISLNVEHNLKLKTLLCRENQIVELKLNSNTELETLDCSFNCLRKLELSQNPKLIAIECSWNLLSELKVGHLKQLQRLACSYNTLFSLDMVSNEQLTYLDCSSNDLIELDVSGCPALLELRCHHNQLKSLDLRSNYRLESVRCFNNHIRELDLRNNTELVELYCSENKLKSLDVSCNSKMERMQYGDNLIMERDHEVPGMGTFQYDNETTMYHMNMQEEGKELRVTARISTKAGMDALSASFEAAWEQWHVLRERALHMIGNAHPDEDVNTLALADVEFQADGRLKLGFDAGDTPAGQLYIYAEFDSDLQISDELIYETY</sequence>
<keyword evidence="2" id="KW-0677">Repeat</keyword>
<keyword evidence="4" id="KW-1185">Reference proteome</keyword>
<evidence type="ECO:0008006" key="5">
    <source>
        <dbReference type="Google" id="ProtNLM"/>
    </source>
</evidence>
<dbReference type="AlphaFoldDB" id="A0A1G5KZJ9"/>
<accession>A0A1G5KZJ9</accession>
<dbReference type="Proteomes" id="UP000198538">
    <property type="component" value="Unassembled WGS sequence"/>
</dbReference>
<dbReference type="InterPro" id="IPR052574">
    <property type="entry name" value="CDIRP"/>
</dbReference>
<dbReference type="SUPFAM" id="SSF52058">
    <property type="entry name" value="L domain-like"/>
    <property type="match status" value="1"/>
</dbReference>
<dbReference type="GO" id="GO:0035591">
    <property type="term" value="F:signaling adaptor activity"/>
    <property type="evidence" value="ECO:0007669"/>
    <property type="project" value="TreeGrafter"/>
</dbReference>
<gene>
    <name evidence="3" type="ORF">SAMN05720606_11833</name>
</gene>
<dbReference type="Gene3D" id="3.80.10.10">
    <property type="entry name" value="Ribonuclease Inhibitor"/>
    <property type="match status" value="1"/>
</dbReference>
<reference evidence="4" key="1">
    <citation type="submission" date="2016-10" db="EMBL/GenBank/DDBJ databases">
        <authorList>
            <person name="Varghese N."/>
            <person name="Submissions S."/>
        </authorList>
    </citation>
    <scope>NUCLEOTIDE SEQUENCE [LARGE SCALE GENOMIC DNA]</scope>
    <source>
        <strain evidence="4">BL9</strain>
    </source>
</reference>
<evidence type="ECO:0000256" key="1">
    <source>
        <dbReference type="ARBA" id="ARBA00022614"/>
    </source>
</evidence>